<dbReference type="Proteomes" id="UP000295680">
    <property type="component" value="Unassembled WGS sequence"/>
</dbReference>
<dbReference type="InterPro" id="IPR036259">
    <property type="entry name" value="MFS_trans_sf"/>
</dbReference>
<dbReference type="PANTHER" id="PTHR43124">
    <property type="entry name" value="PURINE EFFLUX PUMP PBUE"/>
    <property type="match status" value="1"/>
</dbReference>
<dbReference type="GO" id="GO:0022857">
    <property type="term" value="F:transmembrane transporter activity"/>
    <property type="evidence" value="ECO:0007669"/>
    <property type="project" value="InterPro"/>
</dbReference>
<feature type="transmembrane region" description="Helical" evidence="7">
    <location>
        <begin position="266"/>
        <end position="299"/>
    </location>
</feature>
<dbReference type="SUPFAM" id="SSF103473">
    <property type="entry name" value="MFS general substrate transporter"/>
    <property type="match status" value="1"/>
</dbReference>
<feature type="transmembrane region" description="Helical" evidence="7">
    <location>
        <begin position="37"/>
        <end position="56"/>
    </location>
</feature>
<proteinExistence type="predicted"/>
<feature type="transmembrane region" description="Helical" evidence="7">
    <location>
        <begin position="232"/>
        <end position="254"/>
    </location>
</feature>
<feature type="transmembrane region" description="Helical" evidence="7">
    <location>
        <begin position="199"/>
        <end position="220"/>
    </location>
</feature>
<dbReference type="CDD" id="cd17324">
    <property type="entry name" value="MFS_NepI_like"/>
    <property type="match status" value="1"/>
</dbReference>
<dbReference type="PROSITE" id="PS50850">
    <property type="entry name" value="MFS"/>
    <property type="match status" value="1"/>
</dbReference>
<feature type="transmembrane region" description="Helical" evidence="7">
    <location>
        <begin position="319"/>
        <end position="346"/>
    </location>
</feature>
<evidence type="ECO:0000256" key="7">
    <source>
        <dbReference type="SAM" id="Phobius"/>
    </source>
</evidence>
<feature type="transmembrane region" description="Helical" evidence="7">
    <location>
        <begin position="157"/>
        <end position="179"/>
    </location>
</feature>
<evidence type="ECO:0000256" key="1">
    <source>
        <dbReference type="ARBA" id="ARBA00004651"/>
    </source>
</evidence>
<comment type="caution">
    <text evidence="9">The sequence shown here is derived from an EMBL/GenBank/DDBJ whole genome shotgun (WGS) entry which is preliminary data.</text>
</comment>
<dbReference type="Gene3D" id="1.20.1250.20">
    <property type="entry name" value="MFS general substrate transporter like domains"/>
    <property type="match status" value="1"/>
</dbReference>
<dbReference type="Pfam" id="PF07690">
    <property type="entry name" value="MFS_1"/>
    <property type="match status" value="1"/>
</dbReference>
<name>A0A4R2KGF0_9PSEU</name>
<feature type="transmembrane region" description="Helical" evidence="7">
    <location>
        <begin position="126"/>
        <end position="145"/>
    </location>
</feature>
<dbReference type="InterPro" id="IPR020846">
    <property type="entry name" value="MFS_dom"/>
</dbReference>
<sequence length="401" mass="40749">MRNHLLATGTFAAGTSAQVIAGVLPEVSAELHVSVTATGQLLTAFALTYAVASPLLAAATGRWERRRLLVVAMAVMAVGNALAAIAPNYVTLFIARIVTALGAAVYTPTATTVVTELNPPERRARAIATVFGGLTMALVVGIPLGSLLAEPLGYRGVFALVAGLIAIAAVSVRLVVPSVAAPPAVGLRERLRVVADRRVLPLLVVTLLVSIAGVSVYTYLTELLNDVTGVSGWMISLLLFVYGLGGVLGNIAGGRVTDRLGTRGPLIVSLAGCVVTMAVLPFAATGVAGAVVILLLWGMSVWSINPPMQHRLVDIAPTTAGLVLAVNAAAIYLGIGLSGVAGGLVIEFSGTRALGPVAAAVAAVALVVLVVATQRSESAGSTTQSGPGYTSPSCPSENRTR</sequence>
<evidence type="ECO:0000256" key="6">
    <source>
        <dbReference type="SAM" id="MobiDB-lite"/>
    </source>
</evidence>
<dbReference type="EMBL" id="SLWS01000001">
    <property type="protein sequence ID" value="TCO65505.1"/>
    <property type="molecule type" value="Genomic_DNA"/>
</dbReference>
<dbReference type="InterPro" id="IPR050189">
    <property type="entry name" value="MFS_Efflux_Transporters"/>
</dbReference>
<dbReference type="AlphaFoldDB" id="A0A4R2KGF0"/>
<dbReference type="PANTHER" id="PTHR43124:SF10">
    <property type="entry name" value="PURINE EFFLUX PUMP PBUE"/>
    <property type="match status" value="1"/>
</dbReference>
<accession>A0A4R2KGF0</accession>
<gene>
    <name evidence="9" type="ORF">EV192_1011297</name>
</gene>
<evidence type="ECO:0000256" key="4">
    <source>
        <dbReference type="ARBA" id="ARBA00022989"/>
    </source>
</evidence>
<evidence type="ECO:0000256" key="5">
    <source>
        <dbReference type="ARBA" id="ARBA00023136"/>
    </source>
</evidence>
<keyword evidence="2" id="KW-1003">Cell membrane</keyword>
<dbReference type="GO" id="GO:0005886">
    <property type="term" value="C:plasma membrane"/>
    <property type="evidence" value="ECO:0007669"/>
    <property type="project" value="UniProtKB-SubCell"/>
</dbReference>
<feature type="transmembrane region" description="Helical" evidence="7">
    <location>
        <begin position="353"/>
        <end position="372"/>
    </location>
</feature>
<protein>
    <submittedName>
        <fullName evidence="9">Putative MFS family arabinose efflux permease</fullName>
    </submittedName>
</protein>
<feature type="region of interest" description="Disordered" evidence="6">
    <location>
        <begin position="379"/>
        <end position="401"/>
    </location>
</feature>
<evidence type="ECO:0000256" key="2">
    <source>
        <dbReference type="ARBA" id="ARBA00022475"/>
    </source>
</evidence>
<organism evidence="9 10">
    <name type="scientific">Actinocrispum wychmicini</name>
    <dbReference type="NCBI Taxonomy" id="1213861"/>
    <lineage>
        <taxon>Bacteria</taxon>
        <taxon>Bacillati</taxon>
        <taxon>Actinomycetota</taxon>
        <taxon>Actinomycetes</taxon>
        <taxon>Pseudonocardiales</taxon>
        <taxon>Pseudonocardiaceae</taxon>
        <taxon>Actinocrispum</taxon>
    </lineage>
</organism>
<feature type="transmembrane region" description="Helical" evidence="7">
    <location>
        <begin position="93"/>
        <end position="114"/>
    </location>
</feature>
<feature type="transmembrane region" description="Helical" evidence="7">
    <location>
        <begin position="68"/>
        <end position="87"/>
    </location>
</feature>
<comment type="subcellular location">
    <subcellularLocation>
        <location evidence="1">Cell membrane</location>
        <topology evidence="1">Multi-pass membrane protein</topology>
    </subcellularLocation>
</comment>
<keyword evidence="5 7" id="KW-0472">Membrane</keyword>
<keyword evidence="4 7" id="KW-1133">Transmembrane helix</keyword>
<evidence type="ECO:0000259" key="8">
    <source>
        <dbReference type="PROSITE" id="PS50850"/>
    </source>
</evidence>
<evidence type="ECO:0000313" key="10">
    <source>
        <dbReference type="Proteomes" id="UP000295680"/>
    </source>
</evidence>
<evidence type="ECO:0000313" key="9">
    <source>
        <dbReference type="EMBL" id="TCO65505.1"/>
    </source>
</evidence>
<dbReference type="InterPro" id="IPR011701">
    <property type="entry name" value="MFS"/>
</dbReference>
<reference evidence="9 10" key="1">
    <citation type="submission" date="2019-03" db="EMBL/GenBank/DDBJ databases">
        <title>Genomic Encyclopedia of Type Strains, Phase IV (KMG-IV): sequencing the most valuable type-strain genomes for metagenomic binning, comparative biology and taxonomic classification.</title>
        <authorList>
            <person name="Goeker M."/>
        </authorList>
    </citation>
    <scope>NUCLEOTIDE SEQUENCE [LARGE SCALE GENOMIC DNA]</scope>
    <source>
        <strain evidence="9 10">DSM 45934</strain>
    </source>
</reference>
<dbReference type="RefSeq" id="WP_243726656.1">
    <property type="nucleotide sequence ID" value="NZ_SLWS01000001.1"/>
</dbReference>
<feature type="domain" description="Major facilitator superfamily (MFS) profile" evidence="8">
    <location>
        <begin position="2"/>
        <end position="377"/>
    </location>
</feature>
<evidence type="ECO:0000256" key="3">
    <source>
        <dbReference type="ARBA" id="ARBA00022692"/>
    </source>
</evidence>
<keyword evidence="10" id="KW-1185">Reference proteome</keyword>
<keyword evidence="3 7" id="KW-0812">Transmembrane</keyword>